<feature type="compositionally biased region" description="Basic and acidic residues" evidence="1">
    <location>
        <begin position="489"/>
        <end position="499"/>
    </location>
</feature>
<dbReference type="KEGG" id="xoo:XOO1939"/>
<sequence length="551" mass="59374">MGEGTSRMGCASFTGVAARLAVAARLVFGFDRLAVGDFAGLIASPPPAPRSRPCKIHQTHQANRCGRVFLARNDIASTVASMMSLATIGAKRPFSPRRTMARSNRRMLSPAAHSTACSASPFAPCNQHRSMPLSCFKCPMAGSTAWRRFSQRRCSSVRRLNLPRWMILTPGLAASTPRKPQVHHHLFRCACCVLAQDPGLLQLLVQRVAVIGGAGEAARADHQALFVRDGHADLHPELVGLARLALADALHFGRVQGIEFVLAIGLLSMDALGALHQRVQILQRRRRGLAGLPDLALHLAQYDAQDRALAFEDLAQALELPGMGVAAGFAPQRLGFFGQGLLERDARALGRRHQLVPRVLHQAPIHRMSNGLLLHGGVHDQPFELGGHDGLGGHRGVDGGLEQFLDPGLTDGRAKTPDLRGIAGQARLIERHAAEVLPDHVLGPALHQFLVAELVSVLQVQQAGHQANGKAWGGRQRQYRHRPLAPSGRTDRVAPPRDLRAPCERNAAPYTASGCCAQGQPTGQHRQRVARIDHLGQGLAEEVGVLGVGHR</sequence>
<evidence type="ECO:0000313" key="2">
    <source>
        <dbReference type="EMBL" id="AAW75193.1"/>
    </source>
</evidence>
<evidence type="ECO:0000256" key="1">
    <source>
        <dbReference type="SAM" id="MobiDB-lite"/>
    </source>
</evidence>
<gene>
    <name evidence="2" type="primary">nagN</name>
    <name evidence="2" type="ordered locus">XOO1939</name>
</gene>
<accession>Q5H1H8</accession>
<proteinExistence type="predicted"/>
<organism evidence="2 3">
    <name type="scientific">Xanthomonas oryzae pv. oryzae (strain KACC10331 / KXO85)</name>
    <dbReference type="NCBI Taxonomy" id="291331"/>
    <lineage>
        <taxon>Bacteria</taxon>
        <taxon>Pseudomonadati</taxon>
        <taxon>Pseudomonadota</taxon>
        <taxon>Gammaproteobacteria</taxon>
        <taxon>Lysobacterales</taxon>
        <taxon>Lysobacteraceae</taxon>
        <taxon>Xanthomonas</taxon>
    </lineage>
</organism>
<protein>
    <submittedName>
        <fullName evidence="2">NagN</fullName>
    </submittedName>
</protein>
<dbReference type="AlphaFoldDB" id="Q5H1H8"/>
<evidence type="ECO:0000313" key="3">
    <source>
        <dbReference type="Proteomes" id="UP000006735"/>
    </source>
</evidence>
<dbReference type="HOGENOM" id="CLU_494267_0_0_6"/>
<reference evidence="2 3" key="1">
    <citation type="journal article" date="2005" name="Nucleic Acids Res.">
        <title>The genome sequence of Xanthomonas oryzae pathovar oryzae KACC10331, the bacterial blight pathogen of rice.</title>
        <authorList>
            <person name="Lee B.M."/>
            <person name="Park Y.J."/>
            <person name="Park D.S."/>
            <person name="Kang H.W."/>
            <person name="Kim J.G."/>
            <person name="Song E.S."/>
            <person name="Park I.C."/>
            <person name="Yoon U.H."/>
            <person name="Hahn J.H."/>
            <person name="Koo B.S."/>
            <person name="Lee G.B."/>
            <person name="Kim H."/>
            <person name="Park H.S."/>
            <person name="Yoon K.O."/>
            <person name="Kim J.H."/>
            <person name="Jung C.H."/>
            <person name="Koh N.H."/>
            <person name="Seo J.S."/>
            <person name="Go S.J."/>
        </authorList>
    </citation>
    <scope>NUCLEOTIDE SEQUENCE [LARGE SCALE GENOMIC DNA]</scope>
    <source>
        <strain evidence="3">KACC10331 / KXO85</strain>
    </source>
</reference>
<dbReference type="EMBL" id="AE013598">
    <property type="protein sequence ID" value="AAW75193.1"/>
    <property type="molecule type" value="Genomic_DNA"/>
</dbReference>
<dbReference type="Proteomes" id="UP000006735">
    <property type="component" value="Chromosome"/>
</dbReference>
<keyword evidence="3" id="KW-1185">Reference proteome</keyword>
<feature type="region of interest" description="Disordered" evidence="1">
    <location>
        <begin position="468"/>
        <end position="499"/>
    </location>
</feature>
<name>Q5H1H8_XANOR</name>